<dbReference type="RefSeq" id="XP_017307503.2">
    <property type="nucleotide sequence ID" value="XM_017452014.3"/>
</dbReference>
<proteinExistence type="predicted"/>
<dbReference type="GeneID" id="108255793"/>
<dbReference type="PROSITE" id="PS50294">
    <property type="entry name" value="WD_REPEATS_REGION"/>
    <property type="match status" value="1"/>
</dbReference>
<sequence length="291" mass="31779">MARPPPDPVFTLRGSAASVNTLHFHCAEAGLPLLYSGSGKGLVHVWNLNTRRAENVLDGHSGASVIWVSTVRSTNTFLSHGRDMQVCVWDLHEGRSTVAHSLHTGSVGFCQCCLLEADGSKTLLALPAENMEETDTGPLLCAGYEDGSLVIWDVSYRRPVSCLKVHPEPVMCLDFDVGRQKGISGSSDKNLCSWMLDGQQNLQIQDSVPLTNPGVSRLRIRGDGKIVAAAGWDGSVRIFGWKKMKPLAVLQHHKDLVHSVAFSDHPEPSRRLMAAGSKDQRISLWSIYTES</sequence>
<dbReference type="Gene3D" id="2.130.10.10">
    <property type="entry name" value="YVTN repeat-like/Quinoprotein amine dehydrogenase"/>
    <property type="match status" value="2"/>
</dbReference>
<evidence type="ECO:0000256" key="3">
    <source>
        <dbReference type="PROSITE-ProRule" id="PRU00221"/>
    </source>
</evidence>
<evidence type="ECO:0000256" key="2">
    <source>
        <dbReference type="ARBA" id="ARBA00022737"/>
    </source>
</evidence>
<dbReference type="PROSITE" id="PS50082">
    <property type="entry name" value="WD_REPEATS_2"/>
    <property type="match status" value="1"/>
</dbReference>
<protein>
    <submittedName>
        <fullName evidence="5">Guanine nucleotide-binding protein subunit beta-like protein 1 isoform X2</fullName>
    </submittedName>
</protein>
<dbReference type="InterPro" id="IPR001680">
    <property type="entry name" value="WD40_rpt"/>
</dbReference>
<dbReference type="CTD" id="54584"/>
<dbReference type="AlphaFoldDB" id="A0A2D0PLM5"/>
<organism evidence="4 5">
    <name type="scientific">Ictalurus punctatus</name>
    <name type="common">Channel catfish</name>
    <name type="synonym">Silurus punctatus</name>
    <dbReference type="NCBI Taxonomy" id="7998"/>
    <lineage>
        <taxon>Eukaryota</taxon>
        <taxon>Metazoa</taxon>
        <taxon>Chordata</taxon>
        <taxon>Craniata</taxon>
        <taxon>Vertebrata</taxon>
        <taxon>Euteleostomi</taxon>
        <taxon>Actinopterygii</taxon>
        <taxon>Neopterygii</taxon>
        <taxon>Teleostei</taxon>
        <taxon>Ostariophysi</taxon>
        <taxon>Siluriformes</taxon>
        <taxon>Ictaluridae</taxon>
        <taxon>Ictalurus</taxon>
    </lineage>
</organism>
<dbReference type="Pfam" id="PF00400">
    <property type="entry name" value="WD40"/>
    <property type="match status" value="3"/>
</dbReference>
<feature type="repeat" description="WD" evidence="3">
    <location>
        <begin position="250"/>
        <end position="291"/>
    </location>
</feature>
<dbReference type="SUPFAM" id="SSF50978">
    <property type="entry name" value="WD40 repeat-like"/>
    <property type="match status" value="1"/>
</dbReference>
<dbReference type="InterPro" id="IPR015943">
    <property type="entry name" value="WD40/YVTN_repeat-like_dom_sf"/>
</dbReference>
<keyword evidence="4" id="KW-1185">Reference proteome</keyword>
<name>A0A2D0PLM5_ICTPU</name>
<reference evidence="5" key="2">
    <citation type="submission" date="2025-08" db="UniProtKB">
        <authorList>
            <consortium name="RefSeq"/>
        </authorList>
    </citation>
    <scope>IDENTIFICATION</scope>
    <source>
        <tissue evidence="5">Blood</tissue>
    </source>
</reference>
<dbReference type="InterPro" id="IPR036322">
    <property type="entry name" value="WD40_repeat_dom_sf"/>
</dbReference>
<keyword evidence="1 3" id="KW-0853">WD repeat</keyword>
<gene>
    <name evidence="5" type="primary">gnb1l</name>
</gene>
<reference evidence="4" key="1">
    <citation type="journal article" date="2016" name="Nat. Commun.">
        <title>The channel catfish genome sequence provides insights into the evolution of scale formation in teleosts.</title>
        <authorList>
            <person name="Liu Z."/>
            <person name="Liu S."/>
            <person name="Yao J."/>
            <person name="Bao L."/>
            <person name="Zhang J."/>
            <person name="Li Y."/>
            <person name="Jiang C."/>
            <person name="Sun L."/>
            <person name="Wang R."/>
            <person name="Zhang Y."/>
            <person name="Zhou T."/>
            <person name="Zeng Q."/>
            <person name="Fu Q."/>
            <person name="Gao S."/>
            <person name="Li N."/>
            <person name="Koren S."/>
            <person name="Jiang Y."/>
            <person name="Zimin A."/>
            <person name="Xu P."/>
            <person name="Phillippy A.M."/>
            <person name="Geng X."/>
            <person name="Song L."/>
            <person name="Sun F."/>
            <person name="Li C."/>
            <person name="Wang X."/>
            <person name="Chen A."/>
            <person name="Jin Y."/>
            <person name="Yuan Z."/>
            <person name="Yang Y."/>
            <person name="Tan S."/>
            <person name="Peatman E."/>
            <person name="Lu J."/>
            <person name="Qin Z."/>
            <person name="Dunham R."/>
            <person name="Li Z."/>
            <person name="Sonstegard T."/>
            <person name="Feng J."/>
            <person name="Danzmann R.G."/>
            <person name="Schroeder S."/>
            <person name="Scheffler B."/>
            <person name="Duke M.V."/>
            <person name="Ballard L."/>
            <person name="Kucuktas H."/>
            <person name="Kaltenboeck L."/>
            <person name="Liu H."/>
            <person name="Armbruster J."/>
            <person name="Xie Y."/>
            <person name="Kirby M.L."/>
            <person name="Tian Y."/>
            <person name="Flanagan M.E."/>
            <person name="Mu W."/>
            <person name="Waldbieser G.C."/>
        </authorList>
    </citation>
    <scope>NUCLEOTIDE SEQUENCE [LARGE SCALE GENOMIC DNA]</scope>
    <source>
        <strain evidence="4">SDA103</strain>
    </source>
</reference>
<evidence type="ECO:0000256" key="1">
    <source>
        <dbReference type="ARBA" id="ARBA00022574"/>
    </source>
</evidence>
<evidence type="ECO:0000313" key="5">
    <source>
        <dbReference type="RefSeq" id="XP_017307503.2"/>
    </source>
</evidence>
<dbReference type="SMART" id="SM00320">
    <property type="entry name" value="WD40"/>
    <property type="match status" value="6"/>
</dbReference>
<evidence type="ECO:0000313" key="4">
    <source>
        <dbReference type="Proteomes" id="UP000221080"/>
    </source>
</evidence>
<dbReference type="PANTHER" id="PTHR19854:SF1">
    <property type="entry name" value="GUANINE NUCLEOTIDE-BINDING PROTEIN SUBUNIT BETA-LIKE PROTEIN 1"/>
    <property type="match status" value="1"/>
</dbReference>
<dbReference type="Proteomes" id="UP000221080">
    <property type="component" value="Chromosome 22"/>
</dbReference>
<dbReference type="PANTHER" id="PTHR19854">
    <property type="entry name" value="TRANSDUCIN BETA-LIKE 3"/>
    <property type="match status" value="1"/>
</dbReference>
<keyword evidence="2" id="KW-0677">Repeat</keyword>
<accession>A0A2D0PLM5</accession>